<protein>
    <submittedName>
        <fullName evidence="2">Insulinase family protein</fullName>
    </submittedName>
</protein>
<name>A0A4U1CQ97_9SPHI</name>
<dbReference type="OrthoDB" id="9811314at2"/>
<dbReference type="PANTHER" id="PTHR11851">
    <property type="entry name" value="METALLOPROTEASE"/>
    <property type="match status" value="1"/>
</dbReference>
<dbReference type="AlphaFoldDB" id="A0A4U1CQ97"/>
<dbReference type="EMBL" id="SWBQ01000001">
    <property type="protein sequence ID" value="TKC09060.1"/>
    <property type="molecule type" value="Genomic_DNA"/>
</dbReference>
<comment type="caution">
    <text evidence="2">The sequence shown here is derived from an EMBL/GenBank/DDBJ whole genome shotgun (WGS) entry which is preliminary data.</text>
</comment>
<dbReference type="InterPro" id="IPR050361">
    <property type="entry name" value="MPP/UQCRC_Complex"/>
</dbReference>
<dbReference type="RefSeq" id="WP_136834475.1">
    <property type="nucleotide sequence ID" value="NZ_SWBQ01000001.1"/>
</dbReference>
<dbReference type="InterPro" id="IPR011249">
    <property type="entry name" value="Metalloenz_LuxS/M16"/>
</dbReference>
<dbReference type="Pfam" id="PF05193">
    <property type="entry name" value="Peptidase_M16_C"/>
    <property type="match status" value="1"/>
</dbReference>
<gene>
    <name evidence="2" type="ORF">FA047_02900</name>
</gene>
<accession>A0A4U1CQ97</accession>
<dbReference type="Gene3D" id="3.30.830.10">
    <property type="entry name" value="Metalloenzyme, LuxS/M16 peptidase-like"/>
    <property type="match status" value="2"/>
</dbReference>
<reference evidence="2 3" key="1">
    <citation type="submission" date="2019-04" db="EMBL/GenBank/DDBJ databases">
        <title>Pedobacter sp. RP-3-15 sp. nov., isolated from Arctic soil.</title>
        <authorList>
            <person name="Dahal R.H."/>
            <person name="Kim D.-U."/>
        </authorList>
    </citation>
    <scope>NUCLEOTIDE SEQUENCE [LARGE SCALE GENOMIC DNA]</scope>
    <source>
        <strain evidence="2 3">RP-3-15</strain>
    </source>
</reference>
<dbReference type="GO" id="GO:0046872">
    <property type="term" value="F:metal ion binding"/>
    <property type="evidence" value="ECO:0007669"/>
    <property type="project" value="InterPro"/>
</dbReference>
<keyword evidence="3" id="KW-1185">Reference proteome</keyword>
<dbReference type="InterPro" id="IPR007863">
    <property type="entry name" value="Peptidase_M16_C"/>
</dbReference>
<dbReference type="Proteomes" id="UP000307244">
    <property type="component" value="Unassembled WGS sequence"/>
</dbReference>
<feature type="domain" description="Peptidase M16 C-terminal" evidence="1">
    <location>
        <begin position="182"/>
        <end position="356"/>
    </location>
</feature>
<sequence>MLLNRILAPESKQVDEINFIEPLKQKLDNGIPVFTINAGQQELVRIEFIFENVNWDPSKPLQAIAVSHLINNGTTQLTAKEIADKVDYYGAFLQTEYGADQLAVKLYTLNKHLASVLPIMRSILNESIFPEQELAIFIQNQKQSLQVNLQKNDFLARRQFANALFGDTTYGSNIEASDYEALKRADLVAYFKAAYKPENCTIFVAGKFEQTEFGTLNDNIGQQWDNNSAAVVNKFSFTDHPVGDIFVERPDAIQSAIRMGALGISRTHKDFPGFQVLNCLLGGYFGSRLMANIREDKGYTYGIGSAVVSLKDAGYFFIATEVGADVCADALNEIEKEVSILKTEPIEKEELSLVRNYMLGSMLGSLENAFSHADKFKNVYFSGLDYSYYTNYIHTVKTITSAELAALANQYLNTERFAKVVVGKK</sequence>
<proteinExistence type="predicted"/>
<evidence type="ECO:0000313" key="3">
    <source>
        <dbReference type="Proteomes" id="UP000307244"/>
    </source>
</evidence>
<dbReference type="SUPFAM" id="SSF63411">
    <property type="entry name" value="LuxS/MPP-like metallohydrolase"/>
    <property type="match status" value="2"/>
</dbReference>
<evidence type="ECO:0000259" key="1">
    <source>
        <dbReference type="Pfam" id="PF05193"/>
    </source>
</evidence>
<dbReference type="PANTHER" id="PTHR11851:SF224">
    <property type="entry name" value="PROCESSING PROTEASE"/>
    <property type="match status" value="1"/>
</dbReference>
<organism evidence="2 3">
    <name type="scientific">Pedobacter frigoris</name>
    <dbReference type="NCBI Taxonomy" id="2571272"/>
    <lineage>
        <taxon>Bacteria</taxon>
        <taxon>Pseudomonadati</taxon>
        <taxon>Bacteroidota</taxon>
        <taxon>Sphingobacteriia</taxon>
        <taxon>Sphingobacteriales</taxon>
        <taxon>Sphingobacteriaceae</taxon>
        <taxon>Pedobacter</taxon>
    </lineage>
</organism>
<evidence type="ECO:0000313" key="2">
    <source>
        <dbReference type="EMBL" id="TKC09060.1"/>
    </source>
</evidence>